<dbReference type="SUPFAM" id="SSF52540">
    <property type="entry name" value="P-loop containing nucleoside triphosphate hydrolases"/>
    <property type="match status" value="1"/>
</dbReference>
<feature type="domain" description="DUF234" evidence="1">
    <location>
        <begin position="316"/>
        <end position="401"/>
    </location>
</feature>
<accession>A0A6S6S0B3</accession>
<reference evidence="3" key="1">
    <citation type="submission" date="2020-01" db="EMBL/GenBank/DDBJ databases">
        <authorList>
            <person name="Meier V. D."/>
            <person name="Meier V D."/>
        </authorList>
    </citation>
    <scope>NUCLEOTIDE SEQUENCE</scope>
    <source>
        <strain evidence="3">HLG_WM_MAG_06</strain>
    </source>
</reference>
<feature type="domain" description="AAA" evidence="2">
    <location>
        <begin position="26"/>
        <end position="174"/>
    </location>
</feature>
<protein>
    <submittedName>
        <fullName evidence="3">Archaeal ATPase, fused to C-terminal DUF234 domain</fullName>
    </submittedName>
</protein>
<dbReference type="Gene3D" id="3.40.50.300">
    <property type="entry name" value="P-loop containing nucleotide triphosphate hydrolases"/>
    <property type="match status" value="1"/>
</dbReference>
<evidence type="ECO:0000259" key="2">
    <source>
        <dbReference type="Pfam" id="PF13173"/>
    </source>
</evidence>
<dbReference type="InterPro" id="IPR004256">
    <property type="entry name" value="DUF234"/>
</dbReference>
<dbReference type="Pfam" id="PF13173">
    <property type="entry name" value="AAA_14"/>
    <property type="match status" value="1"/>
</dbReference>
<evidence type="ECO:0000259" key="1">
    <source>
        <dbReference type="Pfam" id="PF03008"/>
    </source>
</evidence>
<dbReference type="PANTHER" id="PTHR34704:SF1">
    <property type="entry name" value="ATPASE"/>
    <property type="match status" value="1"/>
</dbReference>
<dbReference type="PANTHER" id="PTHR34704">
    <property type="entry name" value="ATPASE"/>
    <property type="match status" value="1"/>
</dbReference>
<proteinExistence type="predicted"/>
<dbReference type="InterPro" id="IPR041682">
    <property type="entry name" value="AAA_14"/>
</dbReference>
<dbReference type="AlphaFoldDB" id="A0A6S6S0B3"/>
<evidence type="ECO:0000313" key="3">
    <source>
        <dbReference type="EMBL" id="CAA6801811.1"/>
    </source>
</evidence>
<dbReference type="InterPro" id="IPR011335">
    <property type="entry name" value="Restrct_endonuc-II-like"/>
</dbReference>
<organism evidence="3">
    <name type="scientific">uncultured Sulfurovum sp</name>
    <dbReference type="NCBI Taxonomy" id="269237"/>
    <lineage>
        <taxon>Bacteria</taxon>
        <taxon>Pseudomonadati</taxon>
        <taxon>Campylobacterota</taxon>
        <taxon>Epsilonproteobacteria</taxon>
        <taxon>Campylobacterales</taxon>
        <taxon>Sulfurovaceae</taxon>
        <taxon>Sulfurovum</taxon>
        <taxon>environmental samples</taxon>
    </lineage>
</organism>
<dbReference type="InterPro" id="IPR027417">
    <property type="entry name" value="P-loop_NTPase"/>
</dbReference>
<dbReference type="SUPFAM" id="SSF52980">
    <property type="entry name" value="Restriction endonuclease-like"/>
    <property type="match status" value="1"/>
</dbReference>
<name>A0A6S6S0B3_9BACT</name>
<dbReference type="Pfam" id="PF03008">
    <property type="entry name" value="DUF234"/>
    <property type="match status" value="1"/>
</dbReference>
<gene>
    <name evidence="3" type="ORF">HELGO_WM13040</name>
</gene>
<dbReference type="EMBL" id="CACVAP010000035">
    <property type="protein sequence ID" value="CAA6801811.1"/>
    <property type="molecule type" value="Genomic_DNA"/>
</dbReference>
<sequence>MKFYNRETELSILKKADRLKKKHSIMTILIGRRRVGKTTLALQPFSKEPTLYLFVSKKSEALLCEEFSEEISSKLEVTLFGKMTKFEELFSYLLELGKTKSFTLIIDEFQEFHRINSSIYSSIQKLWDANKEQSHIHFIASGSIYSLMKKIYEDKKEPLFGRADFKIDLKPLKVSVLKEILTDHNAYNPKNLLDFYVLTGGVAKYIELFVLYESLDQEAMINAIISPNSLFLEEGKNRLIEEFGKEYGTYFSILSLIASSKTSKTEIESILEKNISGHLSRLENDYNIIKSVKPMGSKVNAKVQKYEIIDNFLAFWFRFIYKYKSIVEAEAYDRLKEIIKRDFSTFKGRFLEKLFIELLKEKQTYTSIGNYWERGNKNEIDIVAIDEIDKKILLCEVKLSAKRLNKNELVQKSINLLKKYDGYEVQYRLLSVEDIEGF</sequence>